<dbReference type="GO" id="GO:0006465">
    <property type="term" value="P:signal peptide processing"/>
    <property type="evidence" value="ECO:0007669"/>
    <property type="project" value="TreeGrafter"/>
</dbReference>
<dbReference type="STRING" id="1423777.FD46_GL000077"/>
<dbReference type="OrthoDB" id="9789291at2"/>
<evidence type="ECO:0000313" key="3">
    <source>
        <dbReference type="EMBL" id="KRL04074.1"/>
    </source>
</evidence>
<dbReference type="GO" id="GO:0005886">
    <property type="term" value="C:plasma membrane"/>
    <property type="evidence" value="ECO:0007669"/>
    <property type="project" value="TreeGrafter"/>
</dbReference>
<dbReference type="AlphaFoldDB" id="A0A0R1MG72"/>
<dbReference type="InterPro" id="IPR010627">
    <property type="entry name" value="Prepilin_pept_A24_N"/>
</dbReference>
<comment type="caution">
    <text evidence="3">The sequence shown here is derived from an EMBL/GenBank/DDBJ whole genome shotgun (WGS) entry which is preliminary data.</text>
</comment>
<keyword evidence="1" id="KW-1133">Transmembrane helix</keyword>
<reference evidence="3 4" key="1">
    <citation type="journal article" date="2015" name="Genome Announc.">
        <title>Expanding the biotechnology potential of lactobacilli through comparative genomics of 213 strains and associated genera.</title>
        <authorList>
            <person name="Sun Z."/>
            <person name="Harris H.M."/>
            <person name="McCann A."/>
            <person name="Guo C."/>
            <person name="Argimon S."/>
            <person name="Zhang W."/>
            <person name="Yang X."/>
            <person name="Jeffery I.B."/>
            <person name="Cooney J.C."/>
            <person name="Kagawa T.F."/>
            <person name="Liu W."/>
            <person name="Song Y."/>
            <person name="Salvetti E."/>
            <person name="Wrobel A."/>
            <person name="Rasinkangas P."/>
            <person name="Parkhill J."/>
            <person name="Rea M.C."/>
            <person name="O'Sullivan O."/>
            <person name="Ritari J."/>
            <person name="Douillard F.P."/>
            <person name="Paul Ross R."/>
            <person name="Yang R."/>
            <person name="Briner A.E."/>
            <person name="Felis G.E."/>
            <person name="de Vos W.M."/>
            <person name="Barrangou R."/>
            <person name="Klaenhammer T.R."/>
            <person name="Caufield P.W."/>
            <person name="Cui Y."/>
            <person name="Zhang H."/>
            <person name="O'Toole P.W."/>
        </authorList>
    </citation>
    <scope>NUCLEOTIDE SEQUENCE [LARGE SCALE GENOMIC DNA]</scope>
    <source>
        <strain evidence="3 4">DSM 19972</strain>
    </source>
</reference>
<feature type="transmembrane region" description="Helical" evidence="1">
    <location>
        <begin position="178"/>
        <end position="197"/>
    </location>
</feature>
<keyword evidence="1" id="KW-0472">Membrane</keyword>
<keyword evidence="1" id="KW-0812">Transmembrane</keyword>
<dbReference type="Proteomes" id="UP000051686">
    <property type="component" value="Unassembled WGS sequence"/>
</dbReference>
<proteinExistence type="predicted"/>
<feature type="transmembrane region" description="Helical" evidence="1">
    <location>
        <begin position="54"/>
        <end position="80"/>
    </location>
</feature>
<accession>A0A0R1MG72</accession>
<feature type="domain" description="Prepilin peptidase A24 N-terminal" evidence="2">
    <location>
        <begin position="64"/>
        <end position="144"/>
    </location>
</feature>
<dbReference type="PATRIC" id="fig|1423777.3.peg.80"/>
<protein>
    <recommendedName>
        <fullName evidence="2">Prepilin peptidase A24 N-terminal domain-containing protein</fullName>
    </recommendedName>
</protein>
<dbReference type="EMBL" id="AZEH01000041">
    <property type="protein sequence ID" value="KRL04074.1"/>
    <property type="molecule type" value="Genomic_DNA"/>
</dbReference>
<keyword evidence="4" id="KW-1185">Reference proteome</keyword>
<dbReference type="PANTHER" id="PTHR30487">
    <property type="entry name" value="TYPE 4 PREPILIN-LIKE PROTEINS LEADER PEPTIDE-PROCESSING ENZYME"/>
    <property type="match status" value="1"/>
</dbReference>
<evidence type="ECO:0000313" key="4">
    <source>
        <dbReference type="Proteomes" id="UP000051686"/>
    </source>
</evidence>
<dbReference type="GO" id="GO:0004190">
    <property type="term" value="F:aspartic-type endopeptidase activity"/>
    <property type="evidence" value="ECO:0007669"/>
    <property type="project" value="TreeGrafter"/>
</dbReference>
<evidence type="ECO:0000256" key="1">
    <source>
        <dbReference type="SAM" id="Phobius"/>
    </source>
</evidence>
<dbReference type="PANTHER" id="PTHR30487:SF0">
    <property type="entry name" value="PREPILIN LEADER PEPTIDASE_N-METHYLTRANSFERASE-RELATED"/>
    <property type="match status" value="1"/>
</dbReference>
<organism evidence="3 4">
    <name type="scientific">Liquorilactobacillus oeni DSM 19972</name>
    <dbReference type="NCBI Taxonomy" id="1423777"/>
    <lineage>
        <taxon>Bacteria</taxon>
        <taxon>Bacillati</taxon>
        <taxon>Bacillota</taxon>
        <taxon>Bacilli</taxon>
        <taxon>Lactobacillales</taxon>
        <taxon>Lactobacillaceae</taxon>
        <taxon>Liquorilactobacillus</taxon>
    </lineage>
</organism>
<sequence length="210" mass="24016">MLTQHSQHVPQIGRTVYIKHLLQITTTNLHCQQTKGNKKLFCVPYSQGGLKMTIILLTVFLFMSGAAVSSFCVCCGWRFANSYSLLVPRSFCESCHKQLNCYQLIPLIGFLIQKGRCFFCGVQISFVSPIVETLFGFYAIIIFFQSSPLTFLFIFLVSSWSLLLSMQDFYSHTVSGRLLLGGSFFFLIFPIWSPPFVKTDLAKEWPFFYL</sequence>
<evidence type="ECO:0000259" key="2">
    <source>
        <dbReference type="Pfam" id="PF06750"/>
    </source>
</evidence>
<dbReference type="Pfam" id="PF06750">
    <property type="entry name" value="A24_N_bact"/>
    <property type="match status" value="1"/>
</dbReference>
<dbReference type="InterPro" id="IPR050882">
    <property type="entry name" value="Prepilin_peptidase/N-MTase"/>
</dbReference>
<gene>
    <name evidence="3" type="ORF">FD46_GL000077</name>
</gene>
<name>A0A0R1MG72_9LACO</name>